<evidence type="ECO:0000313" key="1">
    <source>
        <dbReference type="EMBL" id="WVZ03894.1"/>
    </source>
</evidence>
<dbReference type="EMBL" id="CP144694">
    <property type="protein sequence ID" value="WVZ03894.1"/>
    <property type="molecule type" value="Genomic_DNA"/>
</dbReference>
<gene>
    <name evidence="1" type="ORF">V8G54_024700</name>
</gene>
<dbReference type="Proteomes" id="UP001374535">
    <property type="component" value="Chromosome 7"/>
</dbReference>
<sequence length="142" mass="17223">MVNAIRFHSNNLCSFNISWSTQYKKKNSLNWFYKRDRAEWGYFTNNLSRIYWCCPFFRNGWNGYPNAKNIHDFHYLIDGFSCITGHERFCCRIDSIIGNNYQSKISFHHKNTHNFCNRNWNDINSYLFIIYLTSNVLWIQAF</sequence>
<organism evidence="1 2">
    <name type="scientific">Vigna mungo</name>
    <name type="common">Black gram</name>
    <name type="synonym">Phaseolus mungo</name>
    <dbReference type="NCBI Taxonomy" id="3915"/>
    <lineage>
        <taxon>Eukaryota</taxon>
        <taxon>Viridiplantae</taxon>
        <taxon>Streptophyta</taxon>
        <taxon>Embryophyta</taxon>
        <taxon>Tracheophyta</taxon>
        <taxon>Spermatophyta</taxon>
        <taxon>Magnoliopsida</taxon>
        <taxon>eudicotyledons</taxon>
        <taxon>Gunneridae</taxon>
        <taxon>Pentapetalae</taxon>
        <taxon>rosids</taxon>
        <taxon>fabids</taxon>
        <taxon>Fabales</taxon>
        <taxon>Fabaceae</taxon>
        <taxon>Papilionoideae</taxon>
        <taxon>50 kb inversion clade</taxon>
        <taxon>NPAAA clade</taxon>
        <taxon>indigoferoid/millettioid clade</taxon>
        <taxon>Phaseoleae</taxon>
        <taxon>Vigna</taxon>
    </lineage>
</organism>
<name>A0AAQ3RQD5_VIGMU</name>
<evidence type="ECO:0000313" key="2">
    <source>
        <dbReference type="Proteomes" id="UP001374535"/>
    </source>
</evidence>
<reference evidence="1 2" key="1">
    <citation type="journal article" date="2023" name="Life. Sci Alliance">
        <title>Evolutionary insights into 3D genome organization and epigenetic landscape of Vigna mungo.</title>
        <authorList>
            <person name="Junaid A."/>
            <person name="Singh B."/>
            <person name="Bhatia S."/>
        </authorList>
    </citation>
    <scope>NUCLEOTIDE SEQUENCE [LARGE SCALE GENOMIC DNA]</scope>
    <source>
        <strain evidence="1">Urdbean</strain>
    </source>
</reference>
<accession>A0AAQ3RQD5</accession>
<keyword evidence="2" id="KW-1185">Reference proteome</keyword>
<protein>
    <submittedName>
        <fullName evidence="1">Uncharacterized protein</fullName>
    </submittedName>
</protein>
<proteinExistence type="predicted"/>
<dbReference type="AlphaFoldDB" id="A0AAQ3RQD5"/>